<evidence type="ECO:0000256" key="1">
    <source>
        <dbReference type="ARBA" id="ARBA00001231"/>
    </source>
</evidence>
<reference evidence="12 13" key="1">
    <citation type="submission" date="2017-02" db="EMBL/GenBank/DDBJ databases">
        <authorList>
            <person name="Peterson S.W."/>
        </authorList>
    </citation>
    <scope>NUCLEOTIDE SEQUENCE [LARGE SCALE GENOMIC DNA]</scope>
    <source>
        <strain evidence="12 13">DSM 22323</strain>
    </source>
</reference>
<sequence>MKKILLSVVVLFLSSQIMAQNQFIPKPKEVKVNDGFLQLSNDFVIQSIDSNSEADYLKNQLKKNIGKDFKIGKSGKIRLAVLRIKEPSDKMAESYRLKIDKNGISITAYTNIGVFRGVQTLLQLIEEYQSDLKLPFLEISDAPKFAYRGMHLDVCRHFFTVEEVKKYLDYLAMYKYNKFHWHLTDDQGWRIEIKKYPKLTSVGAWRNGSQVGAYSDMKFDDKKYGGFYTQEQIKDVVKYAEKLHIDVIPEIEMPGHAQAALAAYPELGCTKGPHEVWKQWGVSEEIFCPKEETFKFLENVLDEVMPLFPYQYIHIGGDEAPKIRWKQSEFCQNLIKKLNLKDELGLQSYFITRMEKYINSKGKKIIGWDEILEGGLAPNATVMSWTGIQGGIHAAKTGHKAIMTPTSTNYFDYYQGSPDTEPIAIGGDVTLKKVYNYNPIPSELSEEEGEFIWGTQGNLWTEYILDFKHVEYMIFPRMMALSEVAWGTSNPSEYKEFENRVIQHFNILDKKGINYSKAIFEVNGNVSVSSHGKVFYDLSSAKDPKNIRYTTDGTEPTNASNVYKDILEIYKTGTIKSAYFENGQRLSPITTQNFNFSKSTGKFIELENSPAEAYSTGGKNTLVDGVLGNTKNYGKNWLGFNGTDVVATIDFDDEAEFSNLKFNTLDRQGSWIYLPKSVTISVSNDGKTFTEIKKVSQDDIIESKGIMDISFPKQKKTYIKISIQNYGLIPDGQAGAGNKAWLFVDELSVN</sequence>
<dbReference type="InterPro" id="IPR015882">
    <property type="entry name" value="HEX_bac_N"/>
</dbReference>
<feature type="domain" description="Glycoside hydrolase family 20 catalytic" evidence="8">
    <location>
        <begin position="145"/>
        <end position="487"/>
    </location>
</feature>
<dbReference type="OrthoDB" id="9763537at2"/>
<organism evidence="12 13">
    <name type="scientific">Soonwooa buanensis</name>
    <dbReference type="NCBI Taxonomy" id="619805"/>
    <lineage>
        <taxon>Bacteria</taxon>
        <taxon>Pseudomonadati</taxon>
        <taxon>Bacteroidota</taxon>
        <taxon>Flavobacteriia</taxon>
        <taxon>Flavobacteriales</taxon>
        <taxon>Weeksellaceae</taxon>
        <taxon>Chryseobacterium group</taxon>
        <taxon>Soonwooa</taxon>
    </lineage>
</organism>
<feature type="active site" description="Proton donor" evidence="6">
    <location>
        <position position="319"/>
    </location>
</feature>
<dbReference type="GO" id="GO:0030203">
    <property type="term" value="P:glycosaminoglycan metabolic process"/>
    <property type="evidence" value="ECO:0007669"/>
    <property type="project" value="TreeGrafter"/>
</dbReference>
<keyword evidence="4" id="KW-0378">Hydrolase</keyword>
<dbReference type="InterPro" id="IPR015883">
    <property type="entry name" value="Glyco_hydro_20_cat"/>
</dbReference>
<gene>
    <name evidence="12" type="ORF">SAMN05660477_01707</name>
</gene>
<name>A0A1T5F1Y4_9FLAO</name>
<feature type="signal peptide" evidence="7">
    <location>
        <begin position="1"/>
        <end position="19"/>
    </location>
</feature>
<evidence type="ECO:0000256" key="4">
    <source>
        <dbReference type="ARBA" id="ARBA00022801"/>
    </source>
</evidence>
<evidence type="ECO:0000259" key="9">
    <source>
        <dbReference type="Pfam" id="PF00754"/>
    </source>
</evidence>
<dbReference type="InterPro" id="IPR059177">
    <property type="entry name" value="GH29D-like_dom"/>
</dbReference>
<keyword evidence="13" id="KW-1185">Reference proteome</keyword>
<dbReference type="PANTHER" id="PTHR22600:SF57">
    <property type="entry name" value="BETA-N-ACETYLHEXOSAMINIDASE"/>
    <property type="match status" value="1"/>
</dbReference>
<dbReference type="GO" id="GO:0016020">
    <property type="term" value="C:membrane"/>
    <property type="evidence" value="ECO:0007669"/>
    <property type="project" value="TreeGrafter"/>
</dbReference>
<dbReference type="STRING" id="619805.SAMN05660477_01707"/>
<keyword evidence="5" id="KW-0326">Glycosidase</keyword>
<evidence type="ECO:0000256" key="6">
    <source>
        <dbReference type="PIRSR" id="PIRSR625705-1"/>
    </source>
</evidence>
<dbReference type="InterPro" id="IPR025705">
    <property type="entry name" value="Beta_hexosaminidase_sua/sub"/>
</dbReference>
<dbReference type="EC" id="3.2.1.52" evidence="3"/>
<dbReference type="GO" id="GO:0005975">
    <property type="term" value="P:carbohydrate metabolic process"/>
    <property type="evidence" value="ECO:0007669"/>
    <property type="project" value="InterPro"/>
</dbReference>
<dbReference type="SUPFAM" id="SSF55545">
    <property type="entry name" value="beta-N-acetylhexosaminidase-like domain"/>
    <property type="match status" value="1"/>
</dbReference>
<feature type="domain" description="GH29D-like beta-sandwich" evidence="11">
    <location>
        <begin position="537"/>
        <end position="591"/>
    </location>
</feature>
<evidence type="ECO:0000256" key="2">
    <source>
        <dbReference type="ARBA" id="ARBA00006285"/>
    </source>
</evidence>
<dbReference type="InterPro" id="IPR029018">
    <property type="entry name" value="Hex-like_dom2"/>
</dbReference>
<evidence type="ECO:0000256" key="3">
    <source>
        <dbReference type="ARBA" id="ARBA00012663"/>
    </source>
</evidence>
<evidence type="ECO:0000313" key="12">
    <source>
        <dbReference type="EMBL" id="SKB90058.1"/>
    </source>
</evidence>
<dbReference type="PRINTS" id="PR00738">
    <property type="entry name" value="GLHYDRLASE20"/>
</dbReference>
<dbReference type="InterPro" id="IPR000421">
    <property type="entry name" value="FA58C"/>
</dbReference>
<dbReference type="Gene3D" id="3.30.379.10">
    <property type="entry name" value="Chitobiase/beta-hexosaminidase domain 2-like"/>
    <property type="match status" value="1"/>
</dbReference>
<evidence type="ECO:0000259" key="10">
    <source>
        <dbReference type="Pfam" id="PF02838"/>
    </source>
</evidence>
<dbReference type="SUPFAM" id="SSF51445">
    <property type="entry name" value="(Trans)glycosidases"/>
    <property type="match status" value="1"/>
</dbReference>
<dbReference type="Gene3D" id="3.20.20.80">
    <property type="entry name" value="Glycosidases"/>
    <property type="match status" value="1"/>
</dbReference>
<evidence type="ECO:0000256" key="7">
    <source>
        <dbReference type="SAM" id="SignalP"/>
    </source>
</evidence>
<proteinExistence type="inferred from homology"/>
<dbReference type="CDD" id="cd06563">
    <property type="entry name" value="GH20_chitobiase-like"/>
    <property type="match status" value="1"/>
</dbReference>
<dbReference type="Pfam" id="PF00728">
    <property type="entry name" value="Glyco_hydro_20"/>
    <property type="match status" value="1"/>
</dbReference>
<protein>
    <recommendedName>
        <fullName evidence="3">beta-N-acetylhexosaminidase</fullName>
        <ecNumber evidence="3">3.2.1.52</ecNumber>
    </recommendedName>
</protein>
<evidence type="ECO:0000313" key="13">
    <source>
        <dbReference type="Proteomes" id="UP000191112"/>
    </source>
</evidence>
<dbReference type="GO" id="GO:0004563">
    <property type="term" value="F:beta-N-acetylhexosaminidase activity"/>
    <property type="evidence" value="ECO:0007669"/>
    <property type="project" value="UniProtKB-EC"/>
</dbReference>
<dbReference type="RefSeq" id="WP_079666958.1">
    <property type="nucleotide sequence ID" value="NZ_FUYZ01000005.1"/>
</dbReference>
<dbReference type="Gene3D" id="2.60.120.260">
    <property type="entry name" value="Galactose-binding domain-like"/>
    <property type="match status" value="1"/>
</dbReference>
<dbReference type="EMBL" id="FUYZ01000005">
    <property type="protein sequence ID" value="SKB90058.1"/>
    <property type="molecule type" value="Genomic_DNA"/>
</dbReference>
<dbReference type="InterPro" id="IPR008979">
    <property type="entry name" value="Galactose-bd-like_sf"/>
</dbReference>
<comment type="similarity">
    <text evidence="2">Belongs to the glycosyl hydrolase 20 family.</text>
</comment>
<dbReference type="SUPFAM" id="SSF49785">
    <property type="entry name" value="Galactose-binding domain-like"/>
    <property type="match status" value="1"/>
</dbReference>
<evidence type="ECO:0000259" key="11">
    <source>
        <dbReference type="Pfam" id="PF13290"/>
    </source>
</evidence>
<keyword evidence="7" id="KW-0732">Signal</keyword>
<comment type="catalytic activity">
    <reaction evidence="1">
        <text>Hydrolysis of terminal non-reducing N-acetyl-D-hexosamine residues in N-acetyl-beta-D-hexosaminides.</text>
        <dbReference type="EC" id="3.2.1.52"/>
    </reaction>
</comment>
<feature type="domain" description="F5/8 type C" evidence="9">
    <location>
        <begin position="614"/>
        <end position="725"/>
    </location>
</feature>
<evidence type="ECO:0000256" key="5">
    <source>
        <dbReference type="ARBA" id="ARBA00023295"/>
    </source>
</evidence>
<dbReference type="Pfam" id="PF02838">
    <property type="entry name" value="Glyco_hydro_20b"/>
    <property type="match status" value="1"/>
</dbReference>
<dbReference type="Pfam" id="PF13290">
    <property type="entry name" value="CHB_HEX_C_1"/>
    <property type="match status" value="1"/>
</dbReference>
<dbReference type="Pfam" id="PF00754">
    <property type="entry name" value="F5_F8_type_C"/>
    <property type="match status" value="1"/>
</dbReference>
<dbReference type="AlphaFoldDB" id="A0A1T5F1Y4"/>
<evidence type="ECO:0000259" key="8">
    <source>
        <dbReference type="Pfam" id="PF00728"/>
    </source>
</evidence>
<dbReference type="InterPro" id="IPR017853">
    <property type="entry name" value="GH"/>
</dbReference>
<feature type="chain" id="PRO_5013137777" description="beta-N-acetylhexosaminidase" evidence="7">
    <location>
        <begin position="20"/>
        <end position="750"/>
    </location>
</feature>
<accession>A0A1T5F1Y4</accession>
<dbReference type="PANTHER" id="PTHR22600">
    <property type="entry name" value="BETA-HEXOSAMINIDASE"/>
    <property type="match status" value="1"/>
</dbReference>
<feature type="domain" description="Beta-hexosaminidase bacterial type N-terminal" evidence="10">
    <location>
        <begin position="23"/>
        <end position="142"/>
    </location>
</feature>
<dbReference type="Proteomes" id="UP000191112">
    <property type="component" value="Unassembled WGS sequence"/>
</dbReference>